<evidence type="ECO:0000256" key="11">
    <source>
        <dbReference type="SAM" id="Phobius"/>
    </source>
</evidence>
<evidence type="ECO:0000313" key="13">
    <source>
        <dbReference type="Proteomes" id="UP000826656"/>
    </source>
</evidence>
<evidence type="ECO:0000256" key="3">
    <source>
        <dbReference type="ARBA" id="ARBA00022475"/>
    </source>
</evidence>
<dbReference type="Gene3D" id="3.80.10.10">
    <property type="entry name" value="Ribonuclease Inhibitor"/>
    <property type="match status" value="2"/>
</dbReference>
<dbReference type="Pfam" id="PF00560">
    <property type="entry name" value="LRR_1"/>
    <property type="match status" value="5"/>
</dbReference>
<reference evidence="12 13" key="1">
    <citation type="journal article" date="2021" name="bioRxiv">
        <title>Chromosome-scale and haplotype-resolved genome assembly of a tetraploid potato cultivar.</title>
        <authorList>
            <person name="Sun H."/>
            <person name="Jiao W.-B."/>
            <person name="Krause K."/>
            <person name="Campoy J.A."/>
            <person name="Goel M."/>
            <person name="Folz-Donahue K."/>
            <person name="Kukat C."/>
            <person name="Huettel B."/>
            <person name="Schneeberger K."/>
        </authorList>
    </citation>
    <scope>NUCLEOTIDE SEQUENCE [LARGE SCALE GENOMIC DNA]</scope>
    <source>
        <strain evidence="12">SolTubOtavaFocal</strain>
        <tissue evidence="12">Leaves</tissue>
    </source>
</reference>
<comment type="similarity">
    <text evidence="2">Belongs to the RLP family.</text>
</comment>
<organism evidence="12 13">
    <name type="scientific">Solanum tuberosum</name>
    <name type="common">Potato</name>
    <dbReference type="NCBI Taxonomy" id="4113"/>
    <lineage>
        <taxon>Eukaryota</taxon>
        <taxon>Viridiplantae</taxon>
        <taxon>Streptophyta</taxon>
        <taxon>Embryophyta</taxon>
        <taxon>Tracheophyta</taxon>
        <taxon>Spermatophyta</taxon>
        <taxon>Magnoliopsida</taxon>
        <taxon>eudicotyledons</taxon>
        <taxon>Gunneridae</taxon>
        <taxon>Pentapetalae</taxon>
        <taxon>asterids</taxon>
        <taxon>lamiids</taxon>
        <taxon>Solanales</taxon>
        <taxon>Solanaceae</taxon>
        <taxon>Solanoideae</taxon>
        <taxon>Solaneae</taxon>
        <taxon>Solanum</taxon>
    </lineage>
</organism>
<evidence type="ECO:0000256" key="8">
    <source>
        <dbReference type="ARBA" id="ARBA00023136"/>
    </source>
</evidence>
<dbReference type="PRINTS" id="PR00019">
    <property type="entry name" value="LEURICHRPT"/>
</dbReference>
<keyword evidence="5 11" id="KW-0812">Transmembrane</keyword>
<dbReference type="SMART" id="SM00369">
    <property type="entry name" value="LRR_TYP"/>
    <property type="match status" value="6"/>
</dbReference>
<dbReference type="Pfam" id="PF13855">
    <property type="entry name" value="LRR_8"/>
    <property type="match status" value="2"/>
</dbReference>
<evidence type="ECO:0000256" key="9">
    <source>
        <dbReference type="ARBA" id="ARBA00023170"/>
    </source>
</evidence>
<evidence type="ECO:0000256" key="1">
    <source>
        <dbReference type="ARBA" id="ARBA00004251"/>
    </source>
</evidence>
<evidence type="ECO:0000256" key="10">
    <source>
        <dbReference type="ARBA" id="ARBA00023180"/>
    </source>
</evidence>
<evidence type="ECO:0000256" key="5">
    <source>
        <dbReference type="ARBA" id="ARBA00022692"/>
    </source>
</evidence>
<comment type="subcellular location">
    <subcellularLocation>
        <location evidence="1">Cell membrane</location>
        <topology evidence="1">Single-pass type I membrane protein</topology>
    </subcellularLocation>
</comment>
<gene>
    <name evidence="12" type="ORF">KY290_000087</name>
</gene>
<comment type="caution">
    <text evidence="12">The sequence shown here is derived from an EMBL/GenBank/DDBJ whole genome shotgun (WGS) entry which is preliminary data.</text>
</comment>
<dbReference type="Proteomes" id="UP000826656">
    <property type="component" value="Unassembled WGS sequence"/>
</dbReference>
<keyword evidence="7 11" id="KW-1133">Transmembrane helix</keyword>
<proteinExistence type="inferred from homology"/>
<accession>A0ABQ7WIE0</accession>
<evidence type="ECO:0000256" key="7">
    <source>
        <dbReference type="ARBA" id="ARBA00022989"/>
    </source>
</evidence>
<keyword evidence="8 11" id="KW-0472">Membrane</keyword>
<dbReference type="PANTHER" id="PTHR27004">
    <property type="entry name" value="RECEPTOR-LIKE PROTEIN 12 ISOFORM X1"/>
    <property type="match status" value="1"/>
</dbReference>
<keyword evidence="6" id="KW-0677">Repeat</keyword>
<protein>
    <submittedName>
        <fullName evidence="12">Uncharacterized protein</fullName>
    </submittedName>
</protein>
<keyword evidence="9" id="KW-0675">Receptor</keyword>
<keyword evidence="3" id="KW-1003">Cell membrane</keyword>
<keyword evidence="13" id="KW-1185">Reference proteome</keyword>
<keyword evidence="10" id="KW-0325">Glycoprotein</keyword>
<dbReference type="PANTHER" id="PTHR27004:SF398">
    <property type="entry name" value="LEUCINE-RICH REPEAT-CONTAINING N-TERMINAL PLANT-TYPE DOMAIN-CONTAINING PROTEIN"/>
    <property type="match status" value="1"/>
</dbReference>
<evidence type="ECO:0000256" key="2">
    <source>
        <dbReference type="ARBA" id="ARBA00009592"/>
    </source>
</evidence>
<evidence type="ECO:0000256" key="6">
    <source>
        <dbReference type="ARBA" id="ARBA00022737"/>
    </source>
</evidence>
<evidence type="ECO:0000313" key="12">
    <source>
        <dbReference type="EMBL" id="KAH0780489.1"/>
    </source>
</evidence>
<evidence type="ECO:0000256" key="4">
    <source>
        <dbReference type="ARBA" id="ARBA00022614"/>
    </source>
</evidence>
<dbReference type="InterPro" id="IPR001611">
    <property type="entry name" value="Leu-rich_rpt"/>
</dbReference>
<keyword evidence="4" id="KW-0433">Leucine-rich repeat</keyword>
<dbReference type="SUPFAM" id="SSF52058">
    <property type="entry name" value="L domain-like"/>
    <property type="match status" value="2"/>
</dbReference>
<sequence>MAYSNLSGSYPKPLLNLTNLESLFLGHNHLEGPISQFSRFGQLKELALRNNNFNGGLDCLSFNRSWMQLEFLDFSSNSLTGPIPSNITGLQNLQWLLLSLNHLNGTIPSWIFSLPSRGWGSRKVEGGNHFSGTEVDLRHNQLQGPLPNSVLNQPNLAFLLLSHNNISGQIASTICNLKTLVALDLGSNNLEGTIPQCLVEMNENLWKLDLSNNSLSGTINTNFSIGNSFRVISLNRNKLTGKIPPSLINCKHLKLLDLGNNELNDAFPNWLGDLPDLKILSLRSNKLHGPIKSSGNTNMFAQLQIMDLSSNGFSGNLPECLFGNLQAMKEIDESTRTPQYVSDEYALYYDYLMTITTKGQHHDSVPILASNMIIDLSKNRFEGHIPSIIGDLVGLRTLNISHNVLEGHIPASLQNLSVLESLDLSSNKISGEIPQQLASLTFLAVLNLSHNHLVGCIPKGKQFDTFENSSYQGNDGLRGLPPSRDCGRDDRVPQETIPVELDQEEEEDSPMISWQAVLIGYGCGLVIGLSVIYIMLSTQYPAWFTRMVVELEHKITTRMKKHKKSYKCVVTTRI</sequence>
<name>A0ABQ7WIE0_SOLTU</name>
<feature type="transmembrane region" description="Helical" evidence="11">
    <location>
        <begin position="512"/>
        <end position="536"/>
    </location>
</feature>
<dbReference type="EMBL" id="JAIVGD010000001">
    <property type="protein sequence ID" value="KAH0780489.1"/>
    <property type="molecule type" value="Genomic_DNA"/>
</dbReference>
<dbReference type="InterPro" id="IPR032675">
    <property type="entry name" value="LRR_dom_sf"/>
</dbReference>
<dbReference type="InterPro" id="IPR003591">
    <property type="entry name" value="Leu-rich_rpt_typical-subtyp"/>
</dbReference>